<accession>A0A1I8FCS4</accession>
<dbReference type="WBParaSite" id="maker-unitig_29473-snap-gene-0.2-mRNA-1">
    <property type="protein sequence ID" value="maker-unitig_29473-snap-gene-0.2-mRNA-1"/>
    <property type="gene ID" value="maker-unitig_29473-snap-gene-0.2"/>
</dbReference>
<feature type="transmembrane region" description="Helical" evidence="1">
    <location>
        <begin position="30"/>
        <end position="48"/>
    </location>
</feature>
<feature type="transmembrane region" description="Helical" evidence="1">
    <location>
        <begin position="6"/>
        <end position="23"/>
    </location>
</feature>
<keyword evidence="1" id="KW-0472">Membrane</keyword>
<protein>
    <submittedName>
        <fullName evidence="3">MFS domain-containing protein</fullName>
    </submittedName>
</protein>
<organism evidence="2 3">
    <name type="scientific">Macrostomum lignano</name>
    <dbReference type="NCBI Taxonomy" id="282301"/>
    <lineage>
        <taxon>Eukaryota</taxon>
        <taxon>Metazoa</taxon>
        <taxon>Spiralia</taxon>
        <taxon>Lophotrochozoa</taxon>
        <taxon>Platyhelminthes</taxon>
        <taxon>Rhabditophora</taxon>
        <taxon>Macrostomorpha</taxon>
        <taxon>Macrostomida</taxon>
        <taxon>Macrostomidae</taxon>
        <taxon>Macrostomum</taxon>
    </lineage>
</organism>
<keyword evidence="1" id="KW-1133">Transmembrane helix</keyword>
<name>A0A1I8FCS4_9PLAT</name>
<evidence type="ECO:0000313" key="2">
    <source>
        <dbReference type="Proteomes" id="UP000095280"/>
    </source>
</evidence>
<dbReference type="Proteomes" id="UP000095280">
    <property type="component" value="Unplaced"/>
</dbReference>
<reference evidence="3" key="1">
    <citation type="submission" date="2016-11" db="UniProtKB">
        <authorList>
            <consortium name="WormBaseParasite"/>
        </authorList>
    </citation>
    <scope>IDENTIFICATION</scope>
</reference>
<keyword evidence="2" id="KW-1185">Reference proteome</keyword>
<evidence type="ECO:0000313" key="3">
    <source>
        <dbReference type="WBParaSite" id="maker-unitig_29473-snap-gene-0.2-mRNA-1"/>
    </source>
</evidence>
<dbReference type="AlphaFoldDB" id="A0A1I8FCS4"/>
<keyword evidence="1" id="KW-0812">Transmembrane</keyword>
<evidence type="ECO:0000256" key="1">
    <source>
        <dbReference type="SAM" id="Phobius"/>
    </source>
</evidence>
<proteinExistence type="predicted"/>
<sequence length="138" mass="15182">RTFSGFWTFPVFIAAGATGLAGGRGRSNTRCCLIGCLMLSSLAAIFGFASYADILWLLAYLLETVVIASRAVCCRFPPADSKRWSPAAPWRCSWRLGETAPPTPQDWQQLNVGGGQLRNAELLQLELEMEIEATFCFQ</sequence>